<sequence>MGHRLSEICAIVGWYVAELVLLRIGPKLVSAEWRHKRPSPEGHQRCQRSMTLSLDQWPSRFSFPKGFLLMGDKSVGGKPPSPAPFPSCHPLQRLFQSRTLCNSARASASHRPGSRK</sequence>
<reference evidence="1" key="1">
    <citation type="submission" date="2018-01" db="EMBL/GenBank/DDBJ databases">
        <title>An insight into the sialome of Amazonian anophelines.</title>
        <authorList>
            <person name="Ribeiro J.M."/>
            <person name="Scarpassa V."/>
            <person name="Calvo E."/>
        </authorList>
    </citation>
    <scope>NUCLEOTIDE SEQUENCE</scope>
    <source>
        <tissue evidence="1">Salivary glands</tissue>
    </source>
</reference>
<accession>A0A2M4C7D2</accession>
<dbReference type="EMBL" id="GGFJ01012145">
    <property type="protein sequence ID" value="MBW61286.1"/>
    <property type="molecule type" value="Transcribed_RNA"/>
</dbReference>
<protein>
    <submittedName>
        <fullName evidence="1">Putative secreted protein</fullName>
    </submittedName>
</protein>
<organism evidence="1">
    <name type="scientific">Anopheles marajoara</name>
    <dbReference type="NCBI Taxonomy" id="58244"/>
    <lineage>
        <taxon>Eukaryota</taxon>
        <taxon>Metazoa</taxon>
        <taxon>Ecdysozoa</taxon>
        <taxon>Arthropoda</taxon>
        <taxon>Hexapoda</taxon>
        <taxon>Insecta</taxon>
        <taxon>Pterygota</taxon>
        <taxon>Neoptera</taxon>
        <taxon>Endopterygota</taxon>
        <taxon>Diptera</taxon>
        <taxon>Nematocera</taxon>
        <taxon>Culicoidea</taxon>
        <taxon>Culicidae</taxon>
        <taxon>Anophelinae</taxon>
        <taxon>Anopheles</taxon>
    </lineage>
</organism>
<dbReference type="AlphaFoldDB" id="A0A2M4C7D2"/>
<name>A0A2M4C7D2_9DIPT</name>
<evidence type="ECO:0000313" key="1">
    <source>
        <dbReference type="EMBL" id="MBW61286.1"/>
    </source>
</evidence>
<proteinExistence type="predicted"/>